<proteinExistence type="predicted"/>
<dbReference type="Pfam" id="PF11367">
    <property type="entry name" value="Tail_completion_gp17"/>
    <property type="match status" value="1"/>
</dbReference>
<evidence type="ECO:0000313" key="1">
    <source>
        <dbReference type="EMBL" id="AVJ49760.1"/>
    </source>
</evidence>
<sequence>MVSMSDITALLDELGAPAVTGYAATKAALPYVVARPMIVTYEGDLAVSGDALGWDNQFGLYCAAASVEASFNLAKAVMEALHGQRVGDSTLAASMGYTGAQVEGHYESQVTIQTHQGGIS</sequence>
<dbReference type="InterPro" id="IPR021508">
    <property type="entry name" value="Gp17-like"/>
</dbReference>
<gene>
    <name evidence="1" type="primary">12</name>
    <name evidence="1" type="ORF">PBI_GOLDEN_12</name>
</gene>
<dbReference type="RefSeq" id="YP_009624153.1">
    <property type="nucleotide sequence ID" value="NC_042117.1"/>
</dbReference>
<dbReference type="OrthoDB" id="22300at10239"/>
<name>A0A2P1CEX5_9CAUD</name>
<dbReference type="Proteomes" id="UP000241292">
    <property type="component" value="Segment"/>
</dbReference>
<dbReference type="GeneID" id="40100994"/>
<keyword evidence="2" id="KW-1185">Reference proteome</keyword>
<accession>A0A2P1CEX5</accession>
<dbReference type="KEGG" id="vg:40100994"/>
<organism evidence="1 2">
    <name type="scientific">Microbacterium phage Golden</name>
    <dbReference type="NCBI Taxonomy" id="2099624"/>
    <lineage>
        <taxon>Viruses</taxon>
        <taxon>Duplodnaviria</taxon>
        <taxon>Heunggongvirae</taxon>
        <taxon>Uroviricota</taxon>
        <taxon>Caudoviricetes</taxon>
        <taxon>Kojivirus</taxon>
        <taxon>Kojivirus golden</taxon>
    </lineage>
</organism>
<protein>
    <submittedName>
        <fullName evidence="1">Tail terminator</fullName>
    </submittedName>
</protein>
<reference evidence="1 2" key="1">
    <citation type="submission" date="2018-02" db="EMBL/GenBank/DDBJ databases">
        <authorList>
            <person name="Ashman T.L."/>
            <person name="Iles K.S."/>
            <person name="Zack K.M."/>
            <person name="Garlena R.A."/>
            <person name="Russell D.A."/>
            <person name="Pope W.H."/>
            <person name="Jacobs-Sera D."/>
            <person name="Hatfull G.F."/>
        </authorList>
    </citation>
    <scope>NUCLEOTIDE SEQUENCE [LARGE SCALE GENOMIC DNA]</scope>
</reference>
<evidence type="ECO:0000313" key="2">
    <source>
        <dbReference type="Proteomes" id="UP000241292"/>
    </source>
</evidence>
<dbReference type="EMBL" id="MG925343">
    <property type="protein sequence ID" value="AVJ49760.1"/>
    <property type="molecule type" value="Genomic_DNA"/>
</dbReference>